<dbReference type="PROSITE" id="PS51710">
    <property type="entry name" value="G_OBG"/>
    <property type="match status" value="1"/>
</dbReference>
<dbReference type="Gene3D" id="3.10.20.30">
    <property type="match status" value="1"/>
</dbReference>
<dbReference type="SUPFAM" id="SSF81271">
    <property type="entry name" value="TGS-like"/>
    <property type="match status" value="1"/>
</dbReference>
<dbReference type="Proteomes" id="UP000294558">
    <property type="component" value="Unassembled WGS sequence"/>
</dbReference>
<dbReference type="OrthoDB" id="9810373at2"/>
<dbReference type="InterPro" id="IPR012675">
    <property type="entry name" value="Beta-grasp_dom_sf"/>
</dbReference>
<evidence type="ECO:0000256" key="2">
    <source>
        <dbReference type="ARBA" id="ARBA00022723"/>
    </source>
</evidence>
<dbReference type="PIRSF" id="PIRSF006641">
    <property type="entry name" value="CHP00092"/>
    <property type="match status" value="1"/>
</dbReference>
<protein>
    <recommendedName>
        <fullName evidence="11">Ribosome-binding ATPase YchF</fullName>
    </recommendedName>
</protein>
<dbReference type="InterPro" id="IPR027417">
    <property type="entry name" value="P-loop_NTPase"/>
</dbReference>
<evidence type="ECO:0000313" key="9">
    <source>
        <dbReference type="EMBL" id="TDT15604.1"/>
    </source>
</evidence>
<keyword evidence="5" id="KW-0460">Magnesium</keyword>
<feature type="domain" description="OBG-type G" evidence="7">
    <location>
        <begin position="2"/>
        <end position="254"/>
    </location>
</feature>
<dbReference type="InterPro" id="IPR041706">
    <property type="entry name" value="YchF_N"/>
</dbReference>
<dbReference type="RefSeq" id="WP_133868042.1">
    <property type="nucleotide sequence ID" value="NZ_JAVJPS010000021.1"/>
</dbReference>
<keyword evidence="6" id="KW-0175">Coiled coil</keyword>
<keyword evidence="10" id="KW-1185">Reference proteome</keyword>
<evidence type="ECO:0000256" key="6">
    <source>
        <dbReference type="SAM" id="Coils"/>
    </source>
</evidence>
<dbReference type="PROSITE" id="PS51880">
    <property type="entry name" value="TGS"/>
    <property type="match status" value="1"/>
</dbReference>
<dbReference type="AlphaFoldDB" id="A0A4R7HY70"/>
<feature type="coiled-coil region" evidence="6">
    <location>
        <begin position="126"/>
        <end position="153"/>
    </location>
</feature>
<dbReference type="PANTHER" id="PTHR23305">
    <property type="entry name" value="OBG GTPASE FAMILY"/>
    <property type="match status" value="1"/>
</dbReference>
<dbReference type="NCBIfam" id="TIGR00092">
    <property type="entry name" value="redox-regulated ATPase YchF"/>
    <property type="match status" value="1"/>
</dbReference>
<dbReference type="GO" id="GO:0016887">
    <property type="term" value="F:ATP hydrolysis activity"/>
    <property type="evidence" value="ECO:0007669"/>
    <property type="project" value="InterPro"/>
</dbReference>
<evidence type="ECO:0000256" key="4">
    <source>
        <dbReference type="ARBA" id="ARBA00022840"/>
    </source>
</evidence>
<dbReference type="EMBL" id="SOAU01000001">
    <property type="protein sequence ID" value="TDT15604.1"/>
    <property type="molecule type" value="Genomic_DNA"/>
</dbReference>
<keyword evidence="2" id="KW-0479">Metal-binding</keyword>
<reference evidence="9 10" key="1">
    <citation type="submission" date="2019-03" db="EMBL/GenBank/DDBJ databases">
        <title>Sequencing the genomes of 1000 actinobacteria strains.</title>
        <authorList>
            <person name="Klenk H.-P."/>
        </authorList>
    </citation>
    <scope>NUCLEOTIDE SEQUENCE [LARGE SCALE GENOMIC DNA]</scope>
    <source>
        <strain evidence="9 10">DSM 18936</strain>
    </source>
</reference>
<evidence type="ECO:0000256" key="3">
    <source>
        <dbReference type="ARBA" id="ARBA00022741"/>
    </source>
</evidence>
<evidence type="ECO:0000256" key="1">
    <source>
        <dbReference type="ARBA" id="ARBA00001946"/>
    </source>
</evidence>
<dbReference type="InterPro" id="IPR006073">
    <property type="entry name" value="GTP-bd"/>
</dbReference>
<dbReference type="InterPro" id="IPR012676">
    <property type="entry name" value="TGS-like"/>
</dbReference>
<evidence type="ECO:0000256" key="5">
    <source>
        <dbReference type="ARBA" id="ARBA00022842"/>
    </source>
</evidence>
<evidence type="ECO:0008006" key="11">
    <source>
        <dbReference type="Google" id="ProtNLM"/>
    </source>
</evidence>
<keyword evidence="3" id="KW-0547">Nucleotide-binding</keyword>
<dbReference type="InterPro" id="IPR004095">
    <property type="entry name" value="TGS"/>
</dbReference>
<dbReference type="GO" id="GO:0005737">
    <property type="term" value="C:cytoplasm"/>
    <property type="evidence" value="ECO:0007669"/>
    <property type="project" value="TreeGrafter"/>
</dbReference>
<dbReference type="FunFam" id="3.10.20.30:FF:000001">
    <property type="entry name" value="Ribosome-binding ATPase YchF"/>
    <property type="match status" value="1"/>
</dbReference>
<sequence length="362" mass="39248">MERFGLVGLPNAGKSSLYNALTGGGALAAPYAFATKDPNIGVARVPDERLDQLSAMSQSKKTIHASVEVVDIGGLVEGASQGEGLGNKFLANIREVDAIVFVLRAFEDDDVPGPSDPLEHLRVVELELALADLETVEKRKAAVERQAKNDRSLADDVEALSIAEAALSEGRPLYRAGLKPDVRETLAPYFLLTNRRVLAVVNVGEDAVDQADEAAARVEAEFNDAGDNVEVIGMCVQLEAEAAAISDPDERAEMLEGFGLGEGALFRMVRSAYHLLGLRTYFTTGDKESRAWTFFEGSTAPECAGRIHTDFQRGFIRAEVIQWDELLGLGSWNAAKDVGKIRLEGKDYIAQDGDVMEFRFNV</sequence>
<dbReference type="Gene3D" id="3.40.50.300">
    <property type="entry name" value="P-loop containing nucleotide triphosphate hydrolases"/>
    <property type="match status" value="1"/>
</dbReference>
<dbReference type="GO" id="GO:0046872">
    <property type="term" value="F:metal ion binding"/>
    <property type="evidence" value="ECO:0007669"/>
    <property type="project" value="UniProtKB-KW"/>
</dbReference>
<dbReference type="Pfam" id="PF06071">
    <property type="entry name" value="YchF-GTPase_C"/>
    <property type="match status" value="1"/>
</dbReference>
<organism evidence="9 10">
    <name type="scientific">Ilumatobacter fluminis</name>
    <dbReference type="NCBI Taxonomy" id="467091"/>
    <lineage>
        <taxon>Bacteria</taxon>
        <taxon>Bacillati</taxon>
        <taxon>Actinomycetota</taxon>
        <taxon>Acidimicrobiia</taxon>
        <taxon>Acidimicrobiales</taxon>
        <taxon>Ilumatobacteraceae</taxon>
        <taxon>Ilumatobacter</taxon>
    </lineage>
</organism>
<proteinExistence type="predicted"/>
<dbReference type="CDD" id="cd04867">
    <property type="entry name" value="TGS_YchF_OLA1"/>
    <property type="match status" value="1"/>
</dbReference>
<evidence type="ECO:0000259" key="7">
    <source>
        <dbReference type="PROSITE" id="PS51710"/>
    </source>
</evidence>
<feature type="domain" description="TGS" evidence="8">
    <location>
        <begin position="277"/>
        <end position="360"/>
    </location>
</feature>
<evidence type="ECO:0000259" key="8">
    <source>
        <dbReference type="PROSITE" id="PS51880"/>
    </source>
</evidence>
<evidence type="ECO:0000313" key="10">
    <source>
        <dbReference type="Proteomes" id="UP000294558"/>
    </source>
</evidence>
<dbReference type="InterPro" id="IPR031167">
    <property type="entry name" value="G_OBG"/>
</dbReference>
<dbReference type="SUPFAM" id="SSF52540">
    <property type="entry name" value="P-loop containing nucleoside triphosphate hydrolases"/>
    <property type="match status" value="1"/>
</dbReference>
<gene>
    <name evidence="9" type="ORF">BDK89_1179</name>
</gene>
<dbReference type="GO" id="GO:0005525">
    <property type="term" value="F:GTP binding"/>
    <property type="evidence" value="ECO:0007669"/>
    <property type="project" value="InterPro"/>
</dbReference>
<dbReference type="InterPro" id="IPR004396">
    <property type="entry name" value="ATPase_YchF/OLA1"/>
</dbReference>
<dbReference type="CDD" id="cd01900">
    <property type="entry name" value="YchF"/>
    <property type="match status" value="1"/>
</dbReference>
<dbReference type="InterPro" id="IPR013029">
    <property type="entry name" value="YchF_C"/>
</dbReference>
<dbReference type="Gene3D" id="1.10.150.300">
    <property type="entry name" value="TGS-like domain"/>
    <property type="match status" value="1"/>
</dbReference>
<comment type="caution">
    <text evidence="9">The sequence shown here is derived from an EMBL/GenBank/DDBJ whole genome shotgun (WGS) entry which is preliminary data.</text>
</comment>
<dbReference type="PANTHER" id="PTHR23305:SF18">
    <property type="entry name" value="OBG-TYPE G DOMAIN-CONTAINING PROTEIN"/>
    <property type="match status" value="1"/>
</dbReference>
<dbReference type="InterPro" id="IPR023192">
    <property type="entry name" value="TGS-like_dom_sf"/>
</dbReference>
<dbReference type="Pfam" id="PF01926">
    <property type="entry name" value="MMR_HSR1"/>
    <property type="match status" value="1"/>
</dbReference>
<name>A0A4R7HY70_9ACTN</name>
<comment type="cofactor">
    <cofactor evidence="1">
        <name>Mg(2+)</name>
        <dbReference type="ChEBI" id="CHEBI:18420"/>
    </cofactor>
</comment>
<keyword evidence="4" id="KW-0067">ATP-binding</keyword>
<dbReference type="GO" id="GO:0005524">
    <property type="term" value="F:ATP binding"/>
    <property type="evidence" value="ECO:0007669"/>
    <property type="project" value="UniProtKB-KW"/>
</dbReference>
<accession>A0A4R7HY70</accession>
<dbReference type="PRINTS" id="PR00326">
    <property type="entry name" value="GTP1OBG"/>
</dbReference>